<gene>
    <name evidence="2" type="ORF">B0I22_2162</name>
</gene>
<evidence type="ECO:0000313" key="3">
    <source>
        <dbReference type="Proteomes" id="UP000295313"/>
    </source>
</evidence>
<dbReference type="Proteomes" id="UP000295313">
    <property type="component" value="Unassembled WGS sequence"/>
</dbReference>
<accession>A0A4R8I7B4</accession>
<keyword evidence="3" id="KW-1185">Reference proteome</keyword>
<evidence type="ECO:0000313" key="2">
    <source>
        <dbReference type="EMBL" id="TDX84539.1"/>
    </source>
</evidence>
<proteinExistence type="predicted"/>
<organism evidence="2 3">
    <name type="scientific">Epilithonimonas xixisoli</name>
    <dbReference type="NCBI Taxonomy" id="1476462"/>
    <lineage>
        <taxon>Bacteria</taxon>
        <taxon>Pseudomonadati</taxon>
        <taxon>Bacteroidota</taxon>
        <taxon>Flavobacteriia</taxon>
        <taxon>Flavobacteriales</taxon>
        <taxon>Weeksellaceae</taxon>
        <taxon>Chryseobacterium group</taxon>
        <taxon>Epilithonimonas</taxon>
    </lineage>
</organism>
<dbReference type="EMBL" id="SOEO01000002">
    <property type="protein sequence ID" value="TDX84539.1"/>
    <property type="molecule type" value="Genomic_DNA"/>
</dbReference>
<evidence type="ECO:0000259" key="1">
    <source>
        <dbReference type="Pfam" id="PF13274"/>
    </source>
</evidence>
<dbReference type="InterPro" id="IPR025272">
    <property type="entry name" value="SocA_Panacea"/>
</dbReference>
<sequence>MSNVPYTKYNKTQLEKIGNTVVYLSDNIPQLSKTKLLKLLYILDEISIKKTGIPFLNLKYKVWKFGPVSEELFIDLSSEPKLLEGYIEKNSEDGVNFVVSKSVFNDDEFSDNDIELMDYTIANFGNKSAKELISYTHRTNSPWHNTAKQSEVLELLEKEIINNTEYVIDMSQLISHDERKKSIYTEFLESH</sequence>
<comment type="caution">
    <text evidence="2">The sequence shown here is derived from an EMBL/GenBank/DDBJ whole genome shotgun (WGS) entry which is preliminary data.</text>
</comment>
<dbReference type="AlphaFoldDB" id="A0A4R8I7B4"/>
<dbReference type="Pfam" id="PF13274">
    <property type="entry name" value="SocA_Panacea"/>
    <property type="match status" value="1"/>
</dbReference>
<reference evidence="2 3" key="1">
    <citation type="submission" date="2019-03" db="EMBL/GenBank/DDBJ databases">
        <title>Genomic Encyclopedia of Type Strains, Phase III (KMG-III): the genomes of soil and plant-associated and newly described type strains.</title>
        <authorList>
            <person name="Whitman W."/>
        </authorList>
    </citation>
    <scope>NUCLEOTIDE SEQUENCE [LARGE SCALE GENOMIC DNA]</scope>
    <source>
        <strain evidence="2 3">CGMCC 1.12802</strain>
    </source>
</reference>
<name>A0A4R8I7B4_9FLAO</name>
<protein>
    <submittedName>
        <fullName evidence="2">Putative phage-associated protein</fullName>
    </submittedName>
</protein>
<feature type="domain" description="Antitoxin SocA-like Panacea" evidence="1">
    <location>
        <begin position="36"/>
        <end position="144"/>
    </location>
</feature>
<dbReference type="OrthoDB" id="9799173at2"/>